<sequence length="341" mass="36282">MGFEVAGRMKSGRTVHGARRCIEVTMKFVANTFLPTGATVMNRRYVTADVFTSNRFEGNPVAVVLDAEGLSTIQMQAITAEFGYSETTFVLPPRDAAHTAWVRIFTPSREIPFAGHPNIGTAFVLATRAAASGTPLPDQLVFEEAAGLVPVTQMKDGGRVVGAELTVPERLTRASTLAVESVAACLSLDVTDIRTDAHAPQVASVGLPFVVVELASREALRRSIPSLVDYKKVLPTDGATSIYAYTRDVGDDTSGDIQARMFTPRMTEDPATGSATAAAVALIADVRGVSELSLRVRQGVDMGRPSTLITTVDVHDGQPRVRIGGKCVNVMEGSFLLDGEG</sequence>
<dbReference type="PIRSF" id="PIRSF016184">
    <property type="entry name" value="PhzC_PhzF"/>
    <property type="match status" value="1"/>
</dbReference>
<organism evidence="3 4">
    <name type="scientific">Caballeronia sordidicola</name>
    <name type="common">Burkholderia sordidicola</name>
    <dbReference type="NCBI Taxonomy" id="196367"/>
    <lineage>
        <taxon>Bacteria</taxon>
        <taxon>Pseudomonadati</taxon>
        <taxon>Pseudomonadota</taxon>
        <taxon>Betaproteobacteria</taxon>
        <taxon>Burkholderiales</taxon>
        <taxon>Burkholderiaceae</taxon>
        <taxon>Caballeronia</taxon>
    </lineage>
</organism>
<dbReference type="PANTHER" id="PTHR13774">
    <property type="entry name" value="PHENAZINE BIOSYNTHESIS PROTEIN"/>
    <property type="match status" value="1"/>
</dbReference>
<dbReference type="Proteomes" id="UP000194546">
    <property type="component" value="Unassembled WGS sequence"/>
</dbReference>
<protein>
    <submittedName>
        <fullName evidence="3">Phenazine biosynthesis PhzF like protein</fullName>
    </submittedName>
</protein>
<feature type="active site" evidence="2">
    <location>
        <position position="86"/>
    </location>
</feature>
<evidence type="ECO:0000313" key="4">
    <source>
        <dbReference type="Proteomes" id="UP000194546"/>
    </source>
</evidence>
<evidence type="ECO:0000313" key="3">
    <source>
        <dbReference type="EMBL" id="OTP71976.1"/>
    </source>
</evidence>
<name>A0A242MKZ8_CABSO</name>
<comment type="caution">
    <text evidence="3">The sequence shown here is derived from an EMBL/GenBank/DDBJ whole genome shotgun (WGS) entry which is preliminary data.</text>
</comment>
<dbReference type="NCBIfam" id="TIGR00654">
    <property type="entry name" value="PhzF_family"/>
    <property type="match status" value="1"/>
</dbReference>
<dbReference type="EMBL" id="NBTY01000123">
    <property type="protein sequence ID" value="OTP71976.1"/>
    <property type="molecule type" value="Genomic_DNA"/>
</dbReference>
<comment type="similarity">
    <text evidence="1">Belongs to the PhzF family.</text>
</comment>
<dbReference type="AlphaFoldDB" id="A0A242MKZ8"/>
<reference evidence="3 4" key="1">
    <citation type="submission" date="2017-03" db="EMBL/GenBank/DDBJ databases">
        <title>Genome analysis of strain PAMC 26510.</title>
        <authorList>
            <person name="Oh H.-M."/>
            <person name="Yang J.-A."/>
        </authorList>
    </citation>
    <scope>NUCLEOTIDE SEQUENCE [LARGE SCALE GENOMIC DNA]</scope>
    <source>
        <strain evidence="3 4">PAMC 26510</strain>
    </source>
</reference>
<dbReference type="GO" id="GO:0016853">
    <property type="term" value="F:isomerase activity"/>
    <property type="evidence" value="ECO:0007669"/>
    <property type="project" value="TreeGrafter"/>
</dbReference>
<accession>A0A242MKZ8</accession>
<gene>
    <name evidence="3" type="ORF">PAMC26510_22715</name>
</gene>
<evidence type="ECO:0000256" key="1">
    <source>
        <dbReference type="ARBA" id="ARBA00008270"/>
    </source>
</evidence>
<evidence type="ECO:0000256" key="2">
    <source>
        <dbReference type="PIRSR" id="PIRSR016184-1"/>
    </source>
</evidence>
<dbReference type="Gene3D" id="3.10.310.10">
    <property type="entry name" value="Diaminopimelate Epimerase, Chain A, domain 1"/>
    <property type="match status" value="2"/>
</dbReference>
<dbReference type="SUPFAM" id="SSF54506">
    <property type="entry name" value="Diaminopimelate epimerase-like"/>
    <property type="match status" value="1"/>
</dbReference>
<dbReference type="Pfam" id="PF02567">
    <property type="entry name" value="PhzC-PhzF"/>
    <property type="match status" value="1"/>
</dbReference>
<dbReference type="InterPro" id="IPR003719">
    <property type="entry name" value="Phenazine_PhzF-like"/>
</dbReference>
<dbReference type="GO" id="GO:0005737">
    <property type="term" value="C:cytoplasm"/>
    <property type="evidence" value="ECO:0007669"/>
    <property type="project" value="TreeGrafter"/>
</dbReference>
<dbReference type="PANTHER" id="PTHR13774:SF32">
    <property type="entry name" value="ANTISENSE-ENHANCING SEQUENCE 1"/>
    <property type="match status" value="1"/>
</dbReference>
<proteinExistence type="inferred from homology"/>